<dbReference type="Pfam" id="PF18734">
    <property type="entry name" value="HEPN_AbiU2"/>
    <property type="match status" value="1"/>
</dbReference>
<name>A0A809RGB7_9PROT</name>
<evidence type="ECO:0000259" key="1">
    <source>
        <dbReference type="Pfam" id="PF18734"/>
    </source>
</evidence>
<feature type="domain" description="HEPN AbiU2-like" evidence="1">
    <location>
        <begin position="16"/>
        <end position="150"/>
    </location>
</feature>
<proteinExistence type="predicted"/>
<organism evidence="2 3">
    <name type="scientific">Sulfuriferula nivalis</name>
    <dbReference type="NCBI Taxonomy" id="2675298"/>
    <lineage>
        <taxon>Bacteria</taxon>
        <taxon>Pseudomonadati</taxon>
        <taxon>Pseudomonadota</taxon>
        <taxon>Betaproteobacteria</taxon>
        <taxon>Nitrosomonadales</taxon>
        <taxon>Sulfuricellaceae</taxon>
        <taxon>Sulfuriferula</taxon>
    </lineage>
</organism>
<dbReference type="RefSeq" id="WP_162084572.1">
    <property type="nucleotide sequence ID" value="NZ_AP021881.1"/>
</dbReference>
<keyword evidence="3" id="KW-1185">Reference proteome</keyword>
<sequence length="174" mass="20034">MSLAGNDRWMGWTLTYDQDTRALHLRSWLTTIQENLYLFDDESFRERLKGNPYVASLAQDSQKPDTATLADDIAACSSTDQIVKKLTVYRSSRIAHRNAKALLSPGDIGERYGLTFDDIRTLLERAKTIVNRYSYMFAASVYSTKVIGHDDFEYIFKCVEEKVEEARRPWTSQT</sequence>
<protein>
    <recommendedName>
        <fullName evidence="1">HEPN AbiU2-like domain-containing protein</fullName>
    </recommendedName>
</protein>
<dbReference type="KEGG" id="sniv:SFSGTM_13940"/>
<accession>A0A809RGB7</accession>
<dbReference type="Proteomes" id="UP000463939">
    <property type="component" value="Chromosome"/>
</dbReference>
<evidence type="ECO:0000313" key="3">
    <source>
        <dbReference type="Proteomes" id="UP000463939"/>
    </source>
</evidence>
<dbReference type="AlphaFoldDB" id="A0A809RGB7"/>
<dbReference type="EMBL" id="AP021881">
    <property type="protein sequence ID" value="BBP00686.1"/>
    <property type="molecule type" value="Genomic_DNA"/>
</dbReference>
<gene>
    <name evidence="2" type="ORF">SFSGTM_13940</name>
</gene>
<dbReference type="InterPro" id="IPR040704">
    <property type="entry name" value="HEPN_AbiU2"/>
</dbReference>
<evidence type="ECO:0000313" key="2">
    <source>
        <dbReference type="EMBL" id="BBP00686.1"/>
    </source>
</evidence>
<reference evidence="3" key="1">
    <citation type="submission" date="2019-11" db="EMBL/GenBank/DDBJ databases">
        <title>Isolation and characterization of a novel species in the genus Sulfuriferula.</title>
        <authorList>
            <person name="Mochizuki J."/>
            <person name="Kojima H."/>
            <person name="Fukui M."/>
        </authorList>
    </citation>
    <scope>NUCLEOTIDE SEQUENCE [LARGE SCALE GENOMIC DNA]</scope>
    <source>
        <strain evidence="3">SGTM</strain>
    </source>
</reference>